<feature type="non-terminal residue" evidence="1">
    <location>
        <position position="1"/>
    </location>
</feature>
<evidence type="ECO:0000313" key="1">
    <source>
        <dbReference type="EMBL" id="SVC78917.1"/>
    </source>
</evidence>
<organism evidence="1">
    <name type="scientific">marine metagenome</name>
    <dbReference type="NCBI Taxonomy" id="408172"/>
    <lineage>
        <taxon>unclassified sequences</taxon>
        <taxon>metagenomes</taxon>
        <taxon>ecological metagenomes</taxon>
    </lineage>
</organism>
<accession>A0A382Q1D3</accession>
<dbReference type="EMBL" id="UINC01111018">
    <property type="protein sequence ID" value="SVC78917.1"/>
    <property type="molecule type" value="Genomic_DNA"/>
</dbReference>
<protein>
    <submittedName>
        <fullName evidence="1">Uncharacterized protein</fullName>
    </submittedName>
</protein>
<proteinExistence type="predicted"/>
<name>A0A382Q1D3_9ZZZZ</name>
<dbReference type="AlphaFoldDB" id="A0A382Q1D3"/>
<gene>
    <name evidence="1" type="ORF">METZ01_LOCUS331771</name>
</gene>
<reference evidence="1" key="1">
    <citation type="submission" date="2018-05" db="EMBL/GenBank/DDBJ databases">
        <authorList>
            <person name="Lanie J.A."/>
            <person name="Ng W.-L."/>
            <person name="Kazmierczak K.M."/>
            <person name="Andrzejewski T.M."/>
            <person name="Davidsen T.M."/>
            <person name="Wayne K.J."/>
            <person name="Tettelin H."/>
            <person name="Glass J.I."/>
            <person name="Rusch D."/>
            <person name="Podicherti R."/>
            <person name="Tsui H.-C.T."/>
            <person name="Winkler M.E."/>
        </authorList>
    </citation>
    <scope>NUCLEOTIDE SEQUENCE</scope>
</reference>
<sequence length="38" mass="4472">FVIEPYEVSICEFLEDVKVIVVKDICDTDDKYSFDIKN</sequence>